<keyword evidence="3" id="KW-1185">Reference proteome</keyword>
<evidence type="ECO:0000313" key="2">
    <source>
        <dbReference type="EMBL" id="ONK55204.1"/>
    </source>
</evidence>
<organism evidence="2 3">
    <name type="scientific">Asparagus officinalis</name>
    <name type="common">Garden asparagus</name>
    <dbReference type="NCBI Taxonomy" id="4686"/>
    <lineage>
        <taxon>Eukaryota</taxon>
        <taxon>Viridiplantae</taxon>
        <taxon>Streptophyta</taxon>
        <taxon>Embryophyta</taxon>
        <taxon>Tracheophyta</taxon>
        <taxon>Spermatophyta</taxon>
        <taxon>Magnoliopsida</taxon>
        <taxon>Liliopsida</taxon>
        <taxon>Asparagales</taxon>
        <taxon>Asparagaceae</taxon>
        <taxon>Asparagoideae</taxon>
        <taxon>Asparagus</taxon>
    </lineage>
</organism>
<feature type="compositionally biased region" description="Polar residues" evidence="1">
    <location>
        <begin position="80"/>
        <end position="101"/>
    </location>
</feature>
<feature type="region of interest" description="Disordered" evidence="1">
    <location>
        <begin position="74"/>
        <end position="102"/>
    </location>
</feature>
<protein>
    <submittedName>
        <fullName evidence="2">Uncharacterized protein</fullName>
    </submittedName>
</protein>
<sequence length="139" mass="14975">MVWSKGPGFVQSRVEAVEKITRVPCTGVNIISSNKAGMIAFNFVNAKLPKASFTTVASAIGTDLELVDYGSATTKDDQVPLNSDESTSQSSGPLGFSNKNPNLKEIEGARERMIWSCSGLNPLVDDVLWFDDVGLPYDT</sequence>
<dbReference type="Gramene" id="ONK55204">
    <property type="protein sequence ID" value="ONK55204"/>
    <property type="gene ID" value="A4U43_UnF6450"/>
</dbReference>
<dbReference type="EMBL" id="KV863680">
    <property type="protein sequence ID" value="ONK55204.1"/>
    <property type="molecule type" value="Genomic_DNA"/>
</dbReference>
<evidence type="ECO:0000313" key="3">
    <source>
        <dbReference type="Proteomes" id="UP000243459"/>
    </source>
</evidence>
<name>A0A1R3L6H2_ASPOF</name>
<accession>A0A1R3L6H2</accession>
<dbReference type="AlphaFoldDB" id="A0A1R3L6H2"/>
<evidence type="ECO:0000256" key="1">
    <source>
        <dbReference type="SAM" id="MobiDB-lite"/>
    </source>
</evidence>
<gene>
    <name evidence="2" type="ORF">A4U43_UnF6450</name>
</gene>
<reference evidence="3" key="1">
    <citation type="journal article" date="2017" name="Nat. Commun.">
        <title>The asparagus genome sheds light on the origin and evolution of a young Y chromosome.</title>
        <authorList>
            <person name="Harkess A."/>
            <person name="Zhou J."/>
            <person name="Xu C."/>
            <person name="Bowers J.E."/>
            <person name="Van der Hulst R."/>
            <person name="Ayyampalayam S."/>
            <person name="Mercati F."/>
            <person name="Riccardi P."/>
            <person name="McKain M.R."/>
            <person name="Kakrana A."/>
            <person name="Tang H."/>
            <person name="Ray J."/>
            <person name="Groenendijk J."/>
            <person name="Arikit S."/>
            <person name="Mathioni S.M."/>
            <person name="Nakano M."/>
            <person name="Shan H."/>
            <person name="Telgmann-Rauber A."/>
            <person name="Kanno A."/>
            <person name="Yue Z."/>
            <person name="Chen H."/>
            <person name="Li W."/>
            <person name="Chen Y."/>
            <person name="Xu X."/>
            <person name="Zhang Y."/>
            <person name="Luo S."/>
            <person name="Chen H."/>
            <person name="Gao J."/>
            <person name="Mao Z."/>
            <person name="Pires J.C."/>
            <person name="Luo M."/>
            <person name="Kudrna D."/>
            <person name="Wing R.A."/>
            <person name="Meyers B.C."/>
            <person name="Yi K."/>
            <person name="Kong H."/>
            <person name="Lavrijsen P."/>
            <person name="Sunseri F."/>
            <person name="Falavigna A."/>
            <person name="Ye Y."/>
            <person name="Leebens-Mack J.H."/>
            <person name="Chen G."/>
        </authorList>
    </citation>
    <scope>NUCLEOTIDE SEQUENCE [LARGE SCALE GENOMIC DNA]</scope>
    <source>
        <strain evidence="3">cv. DH0086</strain>
    </source>
</reference>
<dbReference type="Proteomes" id="UP000243459">
    <property type="component" value="Unassembled WGS sequence"/>
</dbReference>
<proteinExistence type="predicted"/>